<evidence type="ECO:0000256" key="1">
    <source>
        <dbReference type="SAM" id="Phobius"/>
    </source>
</evidence>
<proteinExistence type="evidence at transcript level"/>
<keyword evidence="1" id="KW-0812">Transmembrane</keyword>
<feature type="transmembrane region" description="Helical" evidence="1">
    <location>
        <begin position="44"/>
        <end position="64"/>
    </location>
</feature>
<keyword evidence="1" id="KW-0472">Membrane</keyword>
<organism evidence="2">
    <name type="scientific">Zea mays</name>
    <name type="common">Maize</name>
    <dbReference type="NCBI Taxonomy" id="4577"/>
    <lineage>
        <taxon>Eukaryota</taxon>
        <taxon>Viridiplantae</taxon>
        <taxon>Streptophyta</taxon>
        <taxon>Embryophyta</taxon>
        <taxon>Tracheophyta</taxon>
        <taxon>Spermatophyta</taxon>
        <taxon>Magnoliopsida</taxon>
        <taxon>Liliopsida</taxon>
        <taxon>Poales</taxon>
        <taxon>Poaceae</taxon>
        <taxon>PACMAD clade</taxon>
        <taxon>Panicoideae</taxon>
        <taxon>Andropogonodae</taxon>
        <taxon>Andropogoneae</taxon>
        <taxon>Tripsacinae</taxon>
        <taxon>Zea</taxon>
    </lineage>
</organism>
<sequence>MTGFFSMAALHRRRLPVTFPARRPGAVPEQHHRLDSRVLVIPPFILLFIIWYYCSVIFSMYFLIDLICSS</sequence>
<protein>
    <submittedName>
        <fullName evidence="2">Uncharacterized protein</fullName>
    </submittedName>
</protein>
<dbReference type="EMBL" id="EU958416">
    <property type="protein sequence ID" value="ACG30534.1"/>
    <property type="molecule type" value="mRNA"/>
</dbReference>
<dbReference type="AlphaFoldDB" id="B6T0A1"/>
<accession>B6T0A1</accession>
<name>B6T0A1_MAIZE</name>
<evidence type="ECO:0000313" key="2">
    <source>
        <dbReference type="EMBL" id="ACG30534.1"/>
    </source>
</evidence>
<keyword evidence="1" id="KW-1133">Transmembrane helix</keyword>
<reference evidence="2" key="1">
    <citation type="journal article" date="2009" name="Plant Mol. Biol.">
        <title>Insights into corn genes derived from large-scale cDNA sequencing.</title>
        <authorList>
            <person name="Alexandrov N.N."/>
            <person name="Brover V.V."/>
            <person name="Freidin S."/>
            <person name="Troukhan M.E."/>
            <person name="Tatarinova T.V."/>
            <person name="Zhang H."/>
            <person name="Swaller T.J."/>
            <person name="Lu Y.P."/>
            <person name="Bouck J."/>
            <person name="Flavell R.B."/>
            <person name="Feldmann K.A."/>
        </authorList>
    </citation>
    <scope>NUCLEOTIDE SEQUENCE</scope>
</reference>